<evidence type="ECO:0000256" key="5">
    <source>
        <dbReference type="SAM" id="SignalP"/>
    </source>
</evidence>
<dbReference type="EMBL" id="AP025314">
    <property type="protein sequence ID" value="BDD10161.1"/>
    <property type="molecule type" value="Genomic_DNA"/>
</dbReference>
<dbReference type="Pfam" id="PF14905">
    <property type="entry name" value="OMP_b-brl_3"/>
    <property type="match status" value="1"/>
</dbReference>
<accession>A0AAU9CDG0</accession>
<dbReference type="InterPro" id="IPR013783">
    <property type="entry name" value="Ig-like_fold"/>
</dbReference>
<keyword evidence="2" id="KW-0472">Membrane</keyword>
<evidence type="ECO:0000259" key="7">
    <source>
        <dbReference type="Pfam" id="PF14905"/>
    </source>
</evidence>
<evidence type="ECO:0000256" key="2">
    <source>
        <dbReference type="ARBA" id="ARBA00023136"/>
    </source>
</evidence>
<dbReference type="Gene3D" id="2.170.130.10">
    <property type="entry name" value="TonB-dependent receptor, plug domain"/>
    <property type="match status" value="1"/>
</dbReference>
<keyword evidence="8" id="KW-0675">Receptor</keyword>
<dbReference type="KEGG" id="fax:FUAX_25930"/>
<reference evidence="8 9" key="1">
    <citation type="submission" date="2021-12" db="EMBL/GenBank/DDBJ databases">
        <title>Genome sequencing of bacteria with rrn-lacking chromosome and rrn-plasmid.</title>
        <authorList>
            <person name="Anda M."/>
            <person name="Iwasaki W."/>
        </authorList>
    </citation>
    <scope>NUCLEOTIDE SEQUENCE [LARGE SCALE GENOMIC DNA]</scope>
    <source>
        <strain evidence="8 9">DSM 100852</strain>
    </source>
</reference>
<dbReference type="SUPFAM" id="SSF56935">
    <property type="entry name" value="Porins"/>
    <property type="match status" value="1"/>
</dbReference>
<dbReference type="InterPro" id="IPR041700">
    <property type="entry name" value="OMP_b-brl_3"/>
</dbReference>
<dbReference type="Gene3D" id="2.60.40.10">
    <property type="entry name" value="Immunoglobulins"/>
    <property type="match status" value="1"/>
</dbReference>
<keyword evidence="5" id="KW-0732">Signal</keyword>
<dbReference type="Gene3D" id="2.40.170.20">
    <property type="entry name" value="TonB-dependent receptor, beta-barrel domain"/>
    <property type="match status" value="1"/>
</dbReference>
<dbReference type="GO" id="GO:0009279">
    <property type="term" value="C:cell outer membrane"/>
    <property type="evidence" value="ECO:0007669"/>
    <property type="project" value="UniProtKB-SubCell"/>
</dbReference>
<sequence length="766" mass="85240">MRRIAMLLLMYVFSLAIPALAQEKYGVKGTIKDKDGNGQPFCNVVLKDNTGKFLKGTVTDTKGAFRIEILKKGKYKVEITLVGFEKTEKEVDLNTSGLKDLGNIKLEEASKMLESVEVTARRKAIEHSPGMQAINVSPELASMGGSVGKLLRAIPSVEVSPKGNVQVRGSGNVLFLIDGKKSVLGMNPKQLMKILPVSSIERIEVITSPPPKYDGEGADAIINIILKKGTMDGFMLSAGGSWVPNPKMLGAGAMAGYKKGKWNFTGTVGYYEENFPMEVENERSDSETEKTTLKQKGDGDTKGNGYYAAASAEYSFDDKQDLTFEIGHTDFGGSSDSKQKNTFGNESDKTDLKTEDTYDFRATDISLVYTNEISKAKSLEVKANSSVGYDKNRSDIIESGSGKETRSSNPGESKYAIYDLKVDYTDSIGSKLRLETGASSSILRFTVDQNNERFEASSKYKFLQQQYAGYAMAKIGFGKFMLGAGGRLQYFRNDGTEKIKNSDIKQEYFNPLPNLLLQYNFSETEPYHTISLVYNKKVNWPGYEQLDPALQIHDPYNVERGNPDLKPEKVDNMEVFHEIRTGAWRLSSTVFGRRTKDVIQRTVTLKDKVTHASYANYSESHSLGFDSQLEWEPNDYLEMSIGFLGMKNWYAKPSDKTTEYNATGLYWNTKGNLTVHTGKGPSVGLRWQYFGKEVEAFASRKPYSKFDVSVTQEILQGMITLGLNGEDLFNTAQSETWVSNGPGFNTATNWKTFSRSVSISMYINLN</sequence>
<dbReference type="RefSeq" id="WP_338391734.1">
    <property type="nucleotide sequence ID" value="NZ_AP025314.1"/>
</dbReference>
<evidence type="ECO:0000313" key="9">
    <source>
        <dbReference type="Proteomes" id="UP001348817"/>
    </source>
</evidence>
<name>A0AAU9CDG0_9BACT</name>
<gene>
    <name evidence="8" type="ORF">FUAX_25930</name>
</gene>
<evidence type="ECO:0000313" key="8">
    <source>
        <dbReference type="EMBL" id="BDD10161.1"/>
    </source>
</evidence>
<feature type="chain" id="PRO_5043381227" evidence="5">
    <location>
        <begin position="22"/>
        <end position="766"/>
    </location>
</feature>
<dbReference type="InterPro" id="IPR008969">
    <property type="entry name" value="CarboxyPept-like_regulatory"/>
</dbReference>
<feature type="domain" description="Outer membrane protein beta-barrel" evidence="7">
    <location>
        <begin position="403"/>
        <end position="760"/>
    </location>
</feature>
<feature type="signal peptide" evidence="5">
    <location>
        <begin position="1"/>
        <end position="21"/>
    </location>
</feature>
<proteinExistence type="predicted"/>
<feature type="region of interest" description="Disordered" evidence="4">
    <location>
        <begin position="327"/>
        <end position="349"/>
    </location>
</feature>
<evidence type="ECO:0000256" key="3">
    <source>
        <dbReference type="ARBA" id="ARBA00023237"/>
    </source>
</evidence>
<dbReference type="Proteomes" id="UP001348817">
    <property type="component" value="Chromosome"/>
</dbReference>
<evidence type="ECO:0000256" key="1">
    <source>
        <dbReference type="ARBA" id="ARBA00004442"/>
    </source>
</evidence>
<dbReference type="InterPro" id="IPR036942">
    <property type="entry name" value="Beta-barrel_TonB_sf"/>
</dbReference>
<feature type="domain" description="TonB-dependent receptor plug" evidence="6">
    <location>
        <begin position="144"/>
        <end position="211"/>
    </location>
</feature>
<dbReference type="AlphaFoldDB" id="A0AAU9CDG0"/>
<feature type="region of interest" description="Disordered" evidence="4">
    <location>
        <begin position="279"/>
        <end position="304"/>
    </location>
</feature>
<dbReference type="SUPFAM" id="SSF49464">
    <property type="entry name" value="Carboxypeptidase regulatory domain-like"/>
    <property type="match status" value="1"/>
</dbReference>
<dbReference type="InterPro" id="IPR037066">
    <property type="entry name" value="Plug_dom_sf"/>
</dbReference>
<comment type="subcellular location">
    <subcellularLocation>
        <location evidence="1">Cell outer membrane</location>
    </subcellularLocation>
</comment>
<keyword evidence="9" id="KW-1185">Reference proteome</keyword>
<protein>
    <submittedName>
        <fullName evidence="8">TonB-dependent receptor</fullName>
    </submittedName>
</protein>
<feature type="compositionally biased region" description="Basic and acidic residues" evidence="4">
    <location>
        <begin position="280"/>
        <end position="301"/>
    </location>
</feature>
<organism evidence="8 9">
    <name type="scientific">Fulvitalea axinellae</name>
    <dbReference type="NCBI Taxonomy" id="1182444"/>
    <lineage>
        <taxon>Bacteria</taxon>
        <taxon>Pseudomonadati</taxon>
        <taxon>Bacteroidota</taxon>
        <taxon>Cytophagia</taxon>
        <taxon>Cytophagales</taxon>
        <taxon>Persicobacteraceae</taxon>
        <taxon>Fulvitalea</taxon>
    </lineage>
</organism>
<feature type="compositionally biased region" description="Basic and acidic residues" evidence="4">
    <location>
        <begin position="392"/>
        <end position="406"/>
    </location>
</feature>
<feature type="compositionally biased region" description="Polar residues" evidence="4">
    <location>
        <begin position="332"/>
        <end position="345"/>
    </location>
</feature>
<keyword evidence="3" id="KW-0998">Cell outer membrane</keyword>
<dbReference type="InterPro" id="IPR012910">
    <property type="entry name" value="Plug_dom"/>
</dbReference>
<evidence type="ECO:0000256" key="4">
    <source>
        <dbReference type="SAM" id="MobiDB-lite"/>
    </source>
</evidence>
<feature type="region of interest" description="Disordered" evidence="4">
    <location>
        <begin position="392"/>
        <end position="411"/>
    </location>
</feature>
<evidence type="ECO:0000259" key="6">
    <source>
        <dbReference type="Pfam" id="PF07715"/>
    </source>
</evidence>
<dbReference type="Pfam" id="PF07715">
    <property type="entry name" value="Plug"/>
    <property type="match status" value="1"/>
</dbReference>
<dbReference type="Pfam" id="PF13620">
    <property type="entry name" value="CarboxypepD_reg"/>
    <property type="match status" value="1"/>
</dbReference>